<dbReference type="InterPro" id="IPR016161">
    <property type="entry name" value="Ald_DH/histidinol_DH"/>
</dbReference>
<dbReference type="Gene3D" id="3.40.309.10">
    <property type="entry name" value="Aldehyde Dehydrogenase, Chain A, domain 2"/>
    <property type="match status" value="1"/>
</dbReference>
<dbReference type="InterPro" id="IPR015590">
    <property type="entry name" value="Aldehyde_DH_dom"/>
</dbReference>
<name>A0ABT7FLQ4_9CORY</name>
<accession>A0ABT7FLQ4</accession>
<evidence type="ECO:0000313" key="6">
    <source>
        <dbReference type="Proteomes" id="UP001239414"/>
    </source>
</evidence>
<keyword evidence="1 3" id="KW-0560">Oxidoreductase</keyword>
<organism evidence="5 6">
    <name type="scientific">Corynebacterium accolens</name>
    <dbReference type="NCBI Taxonomy" id="38284"/>
    <lineage>
        <taxon>Bacteria</taxon>
        <taxon>Bacillati</taxon>
        <taxon>Actinomycetota</taxon>
        <taxon>Actinomycetes</taxon>
        <taxon>Mycobacteriales</taxon>
        <taxon>Corynebacteriaceae</taxon>
        <taxon>Corynebacterium</taxon>
    </lineage>
</organism>
<dbReference type="EC" id="1.2.1.79" evidence="5"/>
<sequence>MHYMSLPRRLQERPLPQHLLTELQHLTTNYSTGSLDKGEHQAVHSPLFEEELGWVGVGSEEDVDEAFRRSRQAQMLWADTDVKQRVKVMKRFHHLVAKNRELLADFIQLETGKDRTAAFDEVLDVLNNARYYSNIAPKLLATQKQPGAFPFITKTRLQRVPKGVVGQISPWNYPLALGISDAVAALLAGNGIVAKPDGSTPFSNLISLYLLKEAGLPKDLLQIVTGSGRVVGSAIAERCDYLMFTGSTKTGKILGTIVGERLVGYSAELGGKNPMIIAPDADIDKHIDTIATACFSNSGQLCVSIERIYVPEAIFDQFITAFRRATESIKLGSGLNWDYTMGSLIGQDQLDVVQHFVDDAVNKGATVITGGKPRPDIGLYHFDPTVLTDLGDGTELAEQEVFGPVVYVQRVRDVEEAIEQANKLPYGLNSSVFGQPETAQAIAEKIDAGSVTINDGYASTWASISTPLGGVKESGVGRRHGHEGLTKYTEAKNISSQRIMPMRGPSWLPNKYYGTLLSSALRLGKALHFLP</sequence>
<feature type="active site" evidence="2">
    <location>
        <position position="268"/>
    </location>
</feature>
<evidence type="ECO:0000256" key="3">
    <source>
        <dbReference type="RuleBase" id="RU003345"/>
    </source>
</evidence>
<dbReference type="InterPro" id="IPR016162">
    <property type="entry name" value="Ald_DH_N"/>
</dbReference>
<dbReference type="GO" id="GO:0036243">
    <property type="term" value="F:succinate-semialdehyde dehydrogenase (NADP+) activity"/>
    <property type="evidence" value="ECO:0007669"/>
    <property type="project" value="UniProtKB-EC"/>
</dbReference>
<protein>
    <submittedName>
        <fullName evidence="5">Succinic semialdehyde dehydrogenase</fullName>
        <ecNumber evidence="5">1.2.1.79</ecNumber>
    </submittedName>
</protein>
<evidence type="ECO:0000256" key="2">
    <source>
        <dbReference type="PROSITE-ProRule" id="PRU10007"/>
    </source>
</evidence>
<dbReference type="NCBIfam" id="NF006916">
    <property type="entry name" value="PRK09407.1"/>
    <property type="match status" value="1"/>
</dbReference>
<dbReference type="RefSeq" id="WP_284612377.1">
    <property type="nucleotide sequence ID" value="NZ_JASNUO010000001.1"/>
</dbReference>
<keyword evidence="6" id="KW-1185">Reference proteome</keyword>
<dbReference type="InterPro" id="IPR016163">
    <property type="entry name" value="Ald_DH_C"/>
</dbReference>
<dbReference type="Proteomes" id="UP001239414">
    <property type="component" value="Unassembled WGS sequence"/>
</dbReference>
<dbReference type="PANTHER" id="PTHR11699">
    <property type="entry name" value="ALDEHYDE DEHYDROGENASE-RELATED"/>
    <property type="match status" value="1"/>
</dbReference>
<comment type="similarity">
    <text evidence="3">Belongs to the aldehyde dehydrogenase family.</text>
</comment>
<proteinExistence type="inferred from homology"/>
<reference evidence="5 6" key="1">
    <citation type="submission" date="2023-05" db="EMBL/GenBank/DDBJ databases">
        <title>Metabolic capabilities are highly conserved among human nasal-associated Corynebacterium species in pangenomic analyses.</title>
        <authorList>
            <person name="Tran T.H."/>
            <person name="Roberts A.Q."/>
            <person name="Escapa I.F."/>
            <person name="Gao W."/>
            <person name="Conlan S."/>
            <person name="Kong H."/>
            <person name="Segre J.A."/>
            <person name="Kelly M.S."/>
            <person name="Lemon K.P."/>
        </authorList>
    </citation>
    <scope>NUCLEOTIDE SEQUENCE [LARGE SCALE GENOMIC DNA]</scope>
    <source>
        <strain evidence="5 6">KPL3802</strain>
    </source>
</reference>
<dbReference type="EMBL" id="JASNUO010000001">
    <property type="protein sequence ID" value="MDK4246518.1"/>
    <property type="molecule type" value="Genomic_DNA"/>
</dbReference>
<dbReference type="SUPFAM" id="SSF53720">
    <property type="entry name" value="ALDH-like"/>
    <property type="match status" value="1"/>
</dbReference>
<evidence type="ECO:0000313" key="5">
    <source>
        <dbReference type="EMBL" id="MDK4246518.1"/>
    </source>
</evidence>
<evidence type="ECO:0000256" key="1">
    <source>
        <dbReference type="ARBA" id="ARBA00023002"/>
    </source>
</evidence>
<gene>
    <name evidence="5" type="ORF">QPX34_00575</name>
</gene>
<comment type="caution">
    <text evidence="5">The sequence shown here is derived from an EMBL/GenBank/DDBJ whole genome shotgun (WGS) entry which is preliminary data.</text>
</comment>
<dbReference type="Gene3D" id="3.40.605.10">
    <property type="entry name" value="Aldehyde Dehydrogenase, Chain A, domain 1"/>
    <property type="match status" value="1"/>
</dbReference>
<dbReference type="Pfam" id="PF00171">
    <property type="entry name" value="Aldedh"/>
    <property type="match status" value="1"/>
</dbReference>
<dbReference type="InterPro" id="IPR029510">
    <property type="entry name" value="Ald_DH_CS_GLU"/>
</dbReference>
<evidence type="ECO:0000259" key="4">
    <source>
        <dbReference type="Pfam" id="PF00171"/>
    </source>
</evidence>
<feature type="domain" description="Aldehyde dehydrogenase" evidence="4">
    <location>
        <begin position="39"/>
        <end position="494"/>
    </location>
</feature>
<dbReference type="PROSITE" id="PS00687">
    <property type="entry name" value="ALDEHYDE_DEHYDR_GLU"/>
    <property type="match status" value="1"/>
</dbReference>